<reference evidence="7" key="1">
    <citation type="submission" date="2021-02" db="EMBL/GenBank/DDBJ databases">
        <authorList>
            <person name="Dougan E. K."/>
            <person name="Rhodes N."/>
            <person name="Thang M."/>
            <person name="Chan C."/>
        </authorList>
    </citation>
    <scope>NUCLEOTIDE SEQUENCE</scope>
</reference>
<dbReference type="InterPro" id="IPR013122">
    <property type="entry name" value="PKD1_2_channel"/>
</dbReference>
<dbReference type="Proteomes" id="UP000601435">
    <property type="component" value="Unassembled WGS sequence"/>
</dbReference>
<gene>
    <name evidence="7" type="primary">Pkd2</name>
    <name evidence="7" type="ORF">SNEC2469_LOCUS33775</name>
</gene>
<evidence type="ECO:0000256" key="4">
    <source>
        <dbReference type="ARBA" id="ARBA00023136"/>
    </source>
</evidence>
<keyword evidence="8" id="KW-1185">Reference proteome</keyword>
<evidence type="ECO:0000259" key="6">
    <source>
        <dbReference type="Pfam" id="PF08016"/>
    </source>
</evidence>
<keyword evidence="4 5" id="KW-0472">Membrane</keyword>
<sequence length="767" mass="85938">MSSSPPMSIHTSRSSSVFRLGNLLSAYCHYQTTYEILSAEEAQRKATKALMNELAVSGRSRVYSIQKVHHDSQVAFMAAMVSSGDVEAAGTALKNYGAVLINTTGHVVGADEFKELAVAAWQAVGQPRHDGLSSVNRAELFDGIYDDACPTAQTVPGVSDACMLNAIRHGQPGVRDTGQTLEPFLLLPVTNLIPDVLFVMITLRVVYTNIKEMIPAIMAGLDGFMNYWSFWKVLEWISLIFGGVCFGMWVTVFFKITIDLPAALETLPKGEFDRQVRLKGALEEKKLAYLTFQELEAIMSLGEIEEKLNVIMTIGNSIRDDSELMRNMFALNFMVVVFRFFKSFQANPWLDIVVQTLVHCTPNVAHFFLVFSAVFTCYAFAGHFLLGNVLKGYSNAPSALFSRYRSSVGAAELQELPIAQQVLGYTWVLSYQLLVGSLILSMLIGIVFGSYYAVQSATRKPMTLWTQVRKAFQTAAETRSYLSLWSLIVLMEDDDYPAHPNKIATSQSLKKAFEKEKMSRQNAEYLIRKSVEFLKDRTDNPELDLPDAVKIIGNSHNLCQKHEEFLQQSHSILCDNLGKSPGEEGMPGPVGLVQRPEEPPAEVTATEDQLPADLLQRGLENLISMFNDMKHSQEGSREKLLHCLAQERQQAAMRRHRLQGIVEEFRSRVQRAQRGVVRLVHFMGTADFGSIAHVPDQIENDVMRCFGSRPALAREQLQPSEVLKLERECRQIQEKFAELLTEFSSLVECQPTVWNIATSSRRLVTNT</sequence>
<dbReference type="OrthoDB" id="416326at2759"/>
<organism evidence="7 8">
    <name type="scientific">Symbiodinium necroappetens</name>
    <dbReference type="NCBI Taxonomy" id="1628268"/>
    <lineage>
        <taxon>Eukaryota</taxon>
        <taxon>Sar</taxon>
        <taxon>Alveolata</taxon>
        <taxon>Dinophyceae</taxon>
        <taxon>Suessiales</taxon>
        <taxon>Symbiodiniaceae</taxon>
        <taxon>Symbiodinium</taxon>
    </lineage>
</organism>
<dbReference type="GO" id="GO:0016020">
    <property type="term" value="C:membrane"/>
    <property type="evidence" value="ECO:0007669"/>
    <property type="project" value="UniProtKB-SubCell"/>
</dbReference>
<dbReference type="EMBL" id="CAJNJA010090474">
    <property type="protein sequence ID" value="CAE7940124.1"/>
    <property type="molecule type" value="Genomic_DNA"/>
</dbReference>
<evidence type="ECO:0000256" key="2">
    <source>
        <dbReference type="ARBA" id="ARBA00022692"/>
    </source>
</evidence>
<feature type="domain" description="Polycystin cation channel PKD1/PKD2" evidence="6">
    <location>
        <begin position="323"/>
        <end position="453"/>
    </location>
</feature>
<evidence type="ECO:0000256" key="3">
    <source>
        <dbReference type="ARBA" id="ARBA00022989"/>
    </source>
</evidence>
<feature type="transmembrane region" description="Helical" evidence="5">
    <location>
        <begin position="364"/>
        <end position="386"/>
    </location>
</feature>
<dbReference type="PANTHER" id="PTHR10877">
    <property type="entry name" value="POLYCYSTIN FAMILY MEMBER"/>
    <property type="match status" value="1"/>
</dbReference>
<evidence type="ECO:0000313" key="7">
    <source>
        <dbReference type="EMBL" id="CAE7940124.1"/>
    </source>
</evidence>
<comment type="caution">
    <text evidence="7">The sequence shown here is derived from an EMBL/GenBank/DDBJ whole genome shotgun (WGS) entry which is preliminary data.</text>
</comment>
<evidence type="ECO:0000256" key="1">
    <source>
        <dbReference type="ARBA" id="ARBA00004141"/>
    </source>
</evidence>
<dbReference type="InterPro" id="IPR051223">
    <property type="entry name" value="Polycystin"/>
</dbReference>
<dbReference type="PANTHER" id="PTHR10877:SF183">
    <property type="entry name" value="AT14535P-RELATED"/>
    <property type="match status" value="1"/>
</dbReference>
<feature type="transmembrane region" description="Helical" evidence="5">
    <location>
        <begin position="236"/>
        <end position="254"/>
    </location>
</feature>
<dbReference type="AlphaFoldDB" id="A0A813CAW1"/>
<evidence type="ECO:0000313" key="8">
    <source>
        <dbReference type="Proteomes" id="UP000601435"/>
    </source>
</evidence>
<name>A0A813CAW1_9DINO</name>
<protein>
    <submittedName>
        <fullName evidence="7">Pkd2 protein</fullName>
    </submittedName>
</protein>
<dbReference type="Pfam" id="PF08016">
    <property type="entry name" value="PKD_channel"/>
    <property type="match status" value="1"/>
</dbReference>
<keyword evidence="2 5" id="KW-0812">Transmembrane</keyword>
<feature type="transmembrane region" description="Helical" evidence="5">
    <location>
        <begin position="184"/>
        <end position="206"/>
    </location>
</feature>
<comment type="subcellular location">
    <subcellularLocation>
        <location evidence="1">Membrane</location>
        <topology evidence="1">Multi-pass membrane protein</topology>
    </subcellularLocation>
</comment>
<accession>A0A813CAW1</accession>
<feature type="transmembrane region" description="Helical" evidence="5">
    <location>
        <begin position="433"/>
        <end position="454"/>
    </location>
</feature>
<keyword evidence="3 5" id="KW-1133">Transmembrane helix</keyword>
<proteinExistence type="predicted"/>
<evidence type="ECO:0000256" key="5">
    <source>
        <dbReference type="SAM" id="Phobius"/>
    </source>
</evidence>